<reference evidence="1 2" key="2">
    <citation type="submission" date="2018-11" db="EMBL/GenBank/DDBJ databases">
        <authorList>
            <consortium name="Pathogen Informatics"/>
        </authorList>
    </citation>
    <scope>NUCLEOTIDE SEQUENCE [LARGE SCALE GENOMIC DNA]</scope>
</reference>
<keyword evidence="2" id="KW-1185">Reference proteome</keyword>
<organism evidence="3">
    <name type="scientific">Onchocerca flexuosa</name>
    <dbReference type="NCBI Taxonomy" id="387005"/>
    <lineage>
        <taxon>Eukaryota</taxon>
        <taxon>Metazoa</taxon>
        <taxon>Ecdysozoa</taxon>
        <taxon>Nematoda</taxon>
        <taxon>Chromadorea</taxon>
        <taxon>Rhabditida</taxon>
        <taxon>Spirurina</taxon>
        <taxon>Spiruromorpha</taxon>
        <taxon>Filarioidea</taxon>
        <taxon>Onchocercidae</taxon>
        <taxon>Onchocerca</taxon>
    </lineage>
</organism>
<dbReference type="AlphaFoldDB" id="A0A183I6X5"/>
<accession>A0A183I6X5</accession>
<reference evidence="3" key="1">
    <citation type="submission" date="2016-06" db="UniProtKB">
        <authorList>
            <consortium name="WormBaseParasite"/>
        </authorList>
    </citation>
    <scope>IDENTIFICATION</scope>
</reference>
<name>A0A183I6X5_9BILA</name>
<sequence>MQQCNNISIHTKETSCSKLNILLNNQINHELLPEKWIPVKTSHQCIVVCRSLTTRKEELEKVADGTACFIEGYNKSVCVNGICQCIVVCRSLKTGKEEELEKVADGTACFIEGYNKSVCVNGICQVKNFKEFMKI</sequence>
<protein>
    <submittedName>
        <fullName evidence="1 3">Uncharacterized protein</fullName>
    </submittedName>
</protein>
<proteinExistence type="predicted"/>
<dbReference type="WBParaSite" id="OFLC_0001549801-mRNA-1">
    <property type="protein sequence ID" value="OFLC_0001549801-mRNA-1"/>
    <property type="gene ID" value="OFLC_0001549801"/>
</dbReference>
<dbReference type="Proteomes" id="UP000267606">
    <property type="component" value="Unassembled WGS sequence"/>
</dbReference>
<evidence type="ECO:0000313" key="2">
    <source>
        <dbReference type="Proteomes" id="UP000267606"/>
    </source>
</evidence>
<evidence type="ECO:0000313" key="1">
    <source>
        <dbReference type="EMBL" id="VDP22138.1"/>
    </source>
</evidence>
<dbReference type="EMBL" id="UZAJ01042236">
    <property type="protein sequence ID" value="VDP22138.1"/>
    <property type="molecule type" value="Genomic_DNA"/>
</dbReference>
<dbReference type="STRING" id="387005.A0A183I6X5"/>
<evidence type="ECO:0000313" key="3">
    <source>
        <dbReference type="WBParaSite" id="OFLC_0001549801-mRNA-1"/>
    </source>
</evidence>
<gene>
    <name evidence="1" type="ORF">OFLC_LOCUS15487</name>
</gene>